<comment type="caution">
    <text evidence="4">The sequence shown here is derived from an EMBL/GenBank/DDBJ whole genome shotgun (WGS) entry which is preliminary data.</text>
</comment>
<evidence type="ECO:0000313" key="4">
    <source>
        <dbReference type="EMBL" id="NIH57563.1"/>
    </source>
</evidence>
<proteinExistence type="inferred from homology"/>
<comment type="similarity">
    <text evidence="1">Belongs to the PspA/Vipp/IM30 family.</text>
</comment>
<dbReference type="RefSeq" id="WP_167167479.1">
    <property type="nucleotide sequence ID" value="NZ_BAAAOO010000007.1"/>
</dbReference>
<feature type="coiled-coil region" evidence="2">
    <location>
        <begin position="55"/>
        <end position="82"/>
    </location>
</feature>
<name>A0ABX0SJS5_9ACTN</name>
<dbReference type="InterPro" id="IPR007157">
    <property type="entry name" value="PspA_VIPP1"/>
</dbReference>
<feature type="region of interest" description="Disordered" evidence="3">
    <location>
        <begin position="238"/>
        <end position="304"/>
    </location>
</feature>
<sequence>MASLFDRLSAIIKPKESQVLDKDTDTGDALDHAYRQQLDLLQHVRRGAAEVASSRKELDQSLNQLAAEMDRLTTAARHALAQGRDDLAREALTRKAGLHAQLHELESDRSRLLTEEEKLVLTSTRLQAKADAFRTRIEALRATEAAEDARARIEEASAAVSRELGDVGEVIRDAETAALQTRQRASALGDLIANGTVPPITQADESVAGESSISPVAPGVEEELQALRADLADAAVPTDQQYQQPGSLPATDVQDAPITQPVLTQPAVTQPVLTQPPVASEPLATPPTSTDAADHAIAPEGTEQ</sequence>
<protein>
    <submittedName>
        <fullName evidence="4">Phage shock protein A</fullName>
    </submittedName>
</protein>
<dbReference type="Proteomes" id="UP000749311">
    <property type="component" value="Unassembled WGS sequence"/>
</dbReference>
<organism evidence="4 5">
    <name type="scientific">Brooklawnia cerclae</name>
    <dbReference type="NCBI Taxonomy" id="349934"/>
    <lineage>
        <taxon>Bacteria</taxon>
        <taxon>Bacillati</taxon>
        <taxon>Actinomycetota</taxon>
        <taxon>Actinomycetes</taxon>
        <taxon>Propionibacteriales</taxon>
        <taxon>Propionibacteriaceae</taxon>
        <taxon>Brooklawnia</taxon>
    </lineage>
</organism>
<evidence type="ECO:0000313" key="5">
    <source>
        <dbReference type="Proteomes" id="UP000749311"/>
    </source>
</evidence>
<accession>A0ABX0SJS5</accession>
<gene>
    <name evidence="4" type="ORF">FB473_002208</name>
</gene>
<reference evidence="4 5" key="1">
    <citation type="submission" date="2020-02" db="EMBL/GenBank/DDBJ databases">
        <title>Sequencing the genomes of 1000 actinobacteria strains.</title>
        <authorList>
            <person name="Klenk H.-P."/>
        </authorList>
    </citation>
    <scope>NUCLEOTIDE SEQUENCE [LARGE SCALE GENOMIC DNA]</scope>
    <source>
        <strain evidence="4 5">DSM 19609</strain>
    </source>
</reference>
<keyword evidence="5" id="KW-1185">Reference proteome</keyword>
<dbReference type="EMBL" id="JAAMOZ010000001">
    <property type="protein sequence ID" value="NIH57563.1"/>
    <property type="molecule type" value="Genomic_DNA"/>
</dbReference>
<dbReference type="PANTHER" id="PTHR31088:SF6">
    <property type="entry name" value="PHAGE SHOCK PROTEIN A"/>
    <property type="match status" value="1"/>
</dbReference>
<evidence type="ECO:0000256" key="2">
    <source>
        <dbReference type="SAM" id="Coils"/>
    </source>
</evidence>
<feature type="compositionally biased region" description="Polar residues" evidence="3">
    <location>
        <begin position="261"/>
        <end position="273"/>
    </location>
</feature>
<dbReference type="Pfam" id="PF04012">
    <property type="entry name" value="PspA_IM30"/>
    <property type="match status" value="1"/>
</dbReference>
<keyword evidence="2" id="KW-0175">Coiled coil</keyword>
<evidence type="ECO:0000256" key="3">
    <source>
        <dbReference type="SAM" id="MobiDB-lite"/>
    </source>
</evidence>
<dbReference type="PANTHER" id="PTHR31088">
    <property type="entry name" value="MEMBRANE-ASSOCIATED PROTEIN VIPP1, CHLOROPLASTIC"/>
    <property type="match status" value="1"/>
</dbReference>
<evidence type="ECO:0000256" key="1">
    <source>
        <dbReference type="ARBA" id="ARBA00043985"/>
    </source>
</evidence>